<dbReference type="OrthoDB" id="513408at2"/>
<dbReference type="Gene3D" id="3.40.640.10">
    <property type="entry name" value="Type I PLP-dependent aspartate aminotransferase-like (Major domain)"/>
    <property type="match status" value="1"/>
</dbReference>
<dbReference type="GO" id="GO:0016829">
    <property type="term" value="F:lyase activity"/>
    <property type="evidence" value="ECO:0007669"/>
    <property type="project" value="UniProtKB-KW"/>
</dbReference>
<reference evidence="3 4" key="1">
    <citation type="submission" date="2019-03" db="EMBL/GenBank/DDBJ databases">
        <title>Genomic Encyclopedia of Type Strains, Phase III (KMG-III): the genomes of soil and plant-associated and newly described type strains.</title>
        <authorList>
            <person name="Whitman W."/>
        </authorList>
    </citation>
    <scope>NUCLEOTIDE SEQUENCE [LARGE SCALE GENOMIC DNA]</scope>
    <source>
        <strain evidence="3 4">CECT 8446</strain>
    </source>
</reference>
<accession>A0A4R6TAJ4</accession>
<protein>
    <submittedName>
        <fullName evidence="3">Selenocysteine lyase/cysteine desulfurase</fullName>
    </submittedName>
</protein>
<evidence type="ECO:0000313" key="3">
    <source>
        <dbReference type="EMBL" id="TDQ18484.1"/>
    </source>
</evidence>
<dbReference type="EMBL" id="SNYF01000005">
    <property type="protein sequence ID" value="TDQ18484.1"/>
    <property type="molecule type" value="Genomic_DNA"/>
</dbReference>
<dbReference type="InterPro" id="IPR000192">
    <property type="entry name" value="Aminotrans_V_dom"/>
</dbReference>
<dbReference type="PANTHER" id="PTHR43586:SF15">
    <property type="entry name" value="BLR3095 PROTEIN"/>
    <property type="match status" value="1"/>
</dbReference>
<organism evidence="3 4">
    <name type="scientific">Algoriphagus boseongensis</name>
    <dbReference type="NCBI Taxonomy" id="1442587"/>
    <lineage>
        <taxon>Bacteria</taxon>
        <taxon>Pseudomonadati</taxon>
        <taxon>Bacteroidota</taxon>
        <taxon>Cytophagia</taxon>
        <taxon>Cytophagales</taxon>
        <taxon>Cyclobacteriaceae</taxon>
        <taxon>Algoriphagus</taxon>
    </lineage>
</organism>
<dbReference type="PANTHER" id="PTHR43586">
    <property type="entry name" value="CYSTEINE DESULFURASE"/>
    <property type="match status" value="1"/>
</dbReference>
<evidence type="ECO:0000259" key="2">
    <source>
        <dbReference type="Pfam" id="PF00266"/>
    </source>
</evidence>
<dbReference type="RefSeq" id="WP_133551953.1">
    <property type="nucleotide sequence ID" value="NZ_SNYF01000005.1"/>
</dbReference>
<name>A0A4R6TAJ4_9BACT</name>
<dbReference type="Pfam" id="PF00266">
    <property type="entry name" value="Aminotran_5"/>
    <property type="match status" value="1"/>
</dbReference>
<evidence type="ECO:0000313" key="4">
    <source>
        <dbReference type="Proteomes" id="UP000294535"/>
    </source>
</evidence>
<proteinExistence type="predicted"/>
<dbReference type="InterPro" id="IPR015424">
    <property type="entry name" value="PyrdxlP-dep_Trfase"/>
</dbReference>
<dbReference type="InterPro" id="IPR015421">
    <property type="entry name" value="PyrdxlP-dep_Trfase_major"/>
</dbReference>
<dbReference type="SUPFAM" id="SSF53383">
    <property type="entry name" value="PLP-dependent transferases"/>
    <property type="match status" value="1"/>
</dbReference>
<comment type="caution">
    <text evidence="3">The sequence shown here is derived from an EMBL/GenBank/DDBJ whole genome shotgun (WGS) entry which is preliminary data.</text>
</comment>
<dbReference type="Gene3D" id="3.90.1150.10">
    <property type="entry name" value="Aspartate Aminotransferase, domain 1"/>
    <property type="match status" value="1"/>
</dbReference>
<dbReference type="Proteomes" id="UP000294535">
    <property type="component" value="Unassembled WGS sequence"/>
</dbReference>
<gene>
    <name evidence="3" type="ORF">DFQ04_0286</name>
</gene>
<keyword evidence="3" id="KW-0456">Lyase</keyword>
<sequence length="383" mass="43330">MSISCQKHLFSINPEVSYLNNAYRGPLLKSSEKAAQLDLEAMRNPFSIQPIDFFTKVERVKDLFGKLVSCQKDQVAIVPSTSYGFAVALNNWKPIGKRKAIVVKDEFPSGYFSMQRWADENKGILEVIEPSDSSENLGQSWNEKLLTAIDENTAVVLISSVHWMNGVKFDLKAIGEKCRQHGAMFIVDGTQSVGVQPIDVMECKIDALVCATYKWMLGPYSLALAYFGEKLEGGKPLEESWMNRTNSKNFSGLTNYQAEFLPHANRFDVGEVSHFVLMPMLEKSLAQILEWNPQNIQIYVRRLKSQLASFQNEQGLSLDMGDFSSNHLFSLPLKKGIFPASIRDLLEKNQIYVSLRGDSLRVSLNVFNEERDIQRLLEVLRLA</sequence>
<dbReference type="AlphaFoldDB" id="A0A4R6TAJ4"/>
<keyword evidence="1" id="KW-0663">Pyridoxal phosphate</keyword>
<keyword evidence="4" id="KW-1185">Reference proteome</keyword>
<dbReference type="InterPro" id="IPR015422">
    <property type="entry name" value="PyrdxlP-dep_Trfase_small"/>
</dbReference>
<feature type="domain" description="Aminotransferase class V" evidence="2">
    <location>
        <begin position="54"/>
        <end position="375"/>
    </location>
</feature>
<evidence type="ECO:0000256" key="1">
    <source>
        <dbReference type="ARBA" id="ARBA00022898"/>
    </source>
</evidence>